<feature type="compositionally biased region" description="Polar residues" evidence="1">
    <location>
        <begin position="114"/>
        <end position="137"/>
    </location>
</feature>
<dbReference type="AlphaFoldDB" id="A0A8H3Z6Y3"/>
<feature type="transmembrane region" description="Helical" evidence="2">
    <location>
        <begin position="513"/>
        <end position="533"/>
    </location>
</feature>
<feature type="compositionally biased region" description="Polar residues" evidence="1">
    <location>
        <begin position="1"/>
        <end position="10"/>
    </location>
</feature>
<feature type="compositionally biased region" description="Basic and acidic residues" evidence="1">
    <location>
        <begin position="175"/>
        <end position="187"/>
    </location>
</feature>
<protein>
    <submittedName>
        <fullName evidence="3">Uncharacterized protein</fullName>
    </submittedName>
</protein>
<dbReference type="InterPro" id="IPR024260">
    <property type="entry name" value="Vac7"/>
</dbReference>
<keyword evidence="2" id="KW-0812">Transmembrane</keyword>
<keyword evidence="2" id="KW-1133">Transmembrane helix</keyword>
<feature type="compositionally biased region" description="Acidic residues" evidence="1">
    <location>
        <begin position="293"/>
        <end position="302"/>
    </location>
</feature>
<dbReference type="PANTHER" id="PTHR28258">
    <property type="entry name" value="VACUOLAR SEGREGATION PROTEIN 7"/>
    <property type="match status" value="1"/>
</dbReference>
<dbReference type="PANTHER" id="PTHR28258:SF1">
    <property type="entry name" value="VACUOLAR SEGREGATION PROTEIN 7"/>
    <property type="match status" value="1"/>
</dbReference>
<dbReference type="GO" id="GO:0000011">
    <property type="term" value="P:vacuole inheritance"/>
    <property type="evidence" value="ECO:0007669"/>
    <property type="project" value="TreeGrafter"/>
</dbReference>
<reference evidence="3 4" key="1">
    <citation type="submission" date="2019-11" db="EMBL/GenBank/DDBJ databases">
        <title>Venturia inaequalis Genome Resource.</title>
        <authorList>
            <person name="Lichtner F.J."/>
        </authorList>
    </citation>
    <scope>NUCLEOTIDE SEQUENCE [LARGE SCALE GENOMIC DNA]</scope>
    <source>
        <strain evidence="3">Bline_iso_100314</strain>
    </source>
</reference>
<evidence type="ECO:0000313" key="4">
    <source>
        <dbReference type="Proteomes" id="UP000433883"/>
    </source>
</evidence>
<dbReference type="GO" id="GO:0070772">
    <property type="term" value="C:PAS complex"/>
    <property type="evidence" value="ECO:0007669"/>
    <property type="project" value="TreeGrafter"/>
</dbReference>
<feature type="region of interest" description="Disordered" evidence="1">
    <location>
        <begin position="462"/>
        <end position="493"/>
    </location>
</feature>
<feature type="compositionally biased region" description="Polar residues" evidence="1">
    <location>
        <begin position="219"/>
        <end position="233"/>
    </location>
</feature>
<accession>A0A8H3Z6Y3</accession>
<feature type="compositionally biased region" description="Polar residues" evidence="1">
    <location>
        <begin position="31"/>
        <end position="40"/>
    </location>
</feature>
<comment type="caution">
    <text evidence="3">The sequence shown here is derived from an EMBL/GenBank/DDBJ whole genome shotgun (WGS) entry which is preliminary data.</text>
</comment>
<gene>
    <name evidence="3" type="ORF">BLS_006917</name>
</gene>
<dbReference type="GO" id="GO:1903778">
    <property type="term" value="P:protein localization to vacuolar membrane"/>
    <property type="evidence" value="ECO:0007669"/>
    <property type="project" value="TreeGrafter"/>
</dbReference>
<feature type="region of interest" description="Disordered" evidence="1">
    <location>
        <begin position="597"/>
        <end position="652"/>
    </location>
</feature>
<dbReference type="GO" id="GO:0010513">
    <property type="term" value="P:positive regulation of phosphatidylinositol biosynthetic process"/>
    <property type="evidence" value="ECO:0007669"/>
    <property type="project" value="TreeGrafter"/>
</dbReference>
<organism evidence="3 4">
    <name type="scientific">Venturia inaequalis</name>
    <name type="common">Apple scab fungus</name>
    <dbReference type="NCBI Taxonomy" id="5025"/>
    <lineage>
        <taxon>Eukaryota</taxon>
        <taxon>Fungi</taxon>
        <taxon>Dikarya</taxon>
        <taxon>Ascomycota</taxon>
        <taxon>Pezizomycotina</taxon>
        <taxon>Dothideomycetes</taxon>
        <taxon>Pleosporomycetidae</taxon>
        <taxon>Venturiales</taxon>
        <taxon>Venturiaceae</taxon>
        <taxon>Venturia</taxon>
    </lineage>
</organism>
<feature type="compositionally biased region" description="Low complexity" evidence="1">
    <location>
        <begin position="44"/>
        <end position="73"/>
    </location>
</feature>
<name>A0A8H3Z6Y3_VENIN</name>
<feature type="region of interest" description="Disordered" evidence="1">
    <location>
        <begin position="1"/>
        <end position="338"/>
    </location>
</feature>
<keyword evidence="2" id="KW-0472">Membrane</keyword>
<dbReference type="Pfam" id="PF12751">
    <property type="entry name" value="Vac7"/>
    <property type="match status" value="1"/>
</dbReference>
<proteinExistence type="predicted"/>
<evidence type="ECO:0000256" key="1">
    <source>
        <dbReference type="SAM" id="MobiDB-lite"/>
    </source>
</evidence>
<evidence type="ECO:0000313" key="3">
    <source>
        <dbReference type="EMBL" id="KAE9981851.1"/>
    </source>
</evidence>
<feature type="compositionally biased region" description="Polar residues" evidence="1">
    <location>
        <begin position="615"/>
        <end position="626"/>
    </location>
</feature>
<feature type="compositionally biased region" description="Polar residues" evidence="1">
    <location>
        <begin position="323"/>
        <end position="336"/>
    </location>
</feature>
<dbReference type="EMBL" id="WNWQ01000052">
    <property type="protein sequence ID" value="KAE9981851.1"/>
    <property type="molecule type" value="Genomic_DNA"/>
</dbReference>
<dbReference type="Proteomes" id="UP000433883">
    <property type="component" value="Unassembled WGS sequence"/>
</dbReference>
<sequence length="806" mass="87073">MTEGLASSGSHAREAEDNNCSYPNFRPRPTIPTNNRSTGTFPGPHSLSLALSQPPSAAASPRSSRDSSPAGRSFRLPTTPGAASSETPEEPDARAGASTGKAPSRGASGAPTLETVQESSAPTTPGDTPANGISSAESPFVDAQSEDDHEGTSGSTTPRTGKANITKGDSGSDTGAEKKNDRQNKDAEEQDPDATPRAKAVIPRASVSSLRPKAEASAKNMTVETETISSIPQGTLGPPADRIASGRIEHGGTLRAKASSDTIRPNKGRKKASRKAPSINNTSDRVKNAMEDATSDDSDETFVYESNPPEPAPARRSRHHSRTPSGASAISNSNIDQRGLLRLNHSLSTQKTRSMKFTNAYNSGDEESVDRGGTIRASMARGGSSSVHHHHLSRPGRNGNGHTSILDEDNGVFNNHLSKVPSFTGLPRQVPRLNNQHLQATNGSARREAGYASYDVDADGGDDEGTPLIGTGTVRTPRGTKRSSPLQASRPPQYLDHYPSGAKSIVRRCAGCIVMLVMILLMIFGVVAFLFAISTPLSNVRMVEIQAVLASEQELMFDIVVESENPNLLPITIADTDFSVFARSKYVGSEKWWREHGDESMPPLERTTRRRNRIGTKSSDQVTGESWWNPKPEDKEEPWTPFPEPDDTEDHEGVRPTMVLGRIYKLETPLSFDGSFWKKHKHVSTATLRLLKPGNSTEMGGTARWERVLLHPFDLIVRGSLKYNIPLGGHSYAVAVSNEVTIHPEEGDVVPVDPEDGVVKISRSLDRYRESTAMTSAPSEDSWTTVPRHGFASRVKSTLLRAFPRR</sequence>
<dbReference type="GO" id="GO:0000329">
    <property type="term" value="C:fungal-type vacuole membrane"/>
    <property type="evidence" value="ECO:0007669"/>
    <property type="project" value="TreeGrafter"/>
</dbReference>
<feature type="region of interest" description="Disordered" evidence="1">
    <location>
        <begin position="379"/>
        <end position="405"/>
    </location>
</feature>
<evidence type="ECO:0000256" key="2">
    <source>
        <dbReference type="SAM" id="Phobius"/>
    </source>
</evidence>